<proteinExistence type="predicted"/>
<keyword evidence="2" id="KW-1185">Reference proteome</keyword>
<accession>A0ACD1FR89</accession>
<keyword evidence="1" id="KW-0614">Plasmid</keyword>
<sequence length="102" mass="11671">MPTHVVIEHKWKVTIHCPENTHRISSTAYRPDVQILPVRIECEWTQGKAAPVYQFWGPRILKSGVPGRPIHGTATGADPVPAWVRDMFEPYPPIWEQEHLPS</sequence>
<evidence type="ECO:0000313" key="2">
    <source>
        <dbReference type="Proteomes" id="UP000825598"/>
    </source>
</evidence>
<geneLocation type="plasmid" evidence="1 2">
    <name>unnamed2</name>
</geneLocation>
<dbReference type="EMBL" id="CP081675">
    <property type="protein sequence ID" value="QZH69553.1"/>
    <property type="molecule type" value="Genomic_DNA"/>
</dbReference>
<evidence type="ECO:0000313" key="1">
    <source>
        <dbReference type="EMBL" id="QZH69553.1"/>
    </source>
</evidence>
<name>A0ACD1FR89_MYCFR</name>
<organism evidence="1 2">
    <name type="scientific">Mycolicibacterium farcinogenes</name>
    <name type="common">Mycobacterium farcinogenes</name>
    <dbReference type="NCBI Taxonomy" id="1802"/>
    <lineage>
        <taxon>Bacteria</taxon>
        <taxon>Bacillati</taxon>
        <taxon>Actinomycetota</taxon>
        <taxon>Actinomycetes</taxon>
        <taxon>Mycobacteriales</taxon>
        <taxon>Mycobacteriaceae</taxon>
        <taxon>Mycolicibacterium</taxon>
    </lineage>
</organism>
<protein>
    <submittedName>
        <fullName evidence="1">Uncharacterized protein</fullName>
    </submittedName>
</protein>
<reference evidence="1" key="1">
    <citation type="submission" date="2021-07" db="EMBL/GenBank/DDBJ databases">
        <title>Complete Genome Sequences of Mycobacterium farcinogenes Isolated from Clinical Specimens from Patients in Thailand.</title>
        <authorList>
            <person name="Sodsai P."/>
        </authorList>
    </citation>
    <scope>NUCLEOTIDE SEQUENCE</scope>
    <source>
        <strain evidence="1">BKK/CU-MFGFA-001</strain>
    </source>
</reference>
<gene>
    <name evidence="1" type="ORF">K6L26_31095</name>
</gene>
<dbReference type="Proteomes" id="UP000825598">
    <property type="component" value="Plasmid unnamed2"/>
</dbReference>